<dbReference type="Proteomes" id="UP000504606">
    <property type="component" value="Unplaced"/>
</dbReference>
<dbReference type="GeneID" id="113216324"/>
<evidence type="ECO:0000256" key="1">
    <source>
        <dbReference type="SAM" id="MobiDB-lite"/>
    </source>
</evidence>
<organism evidence="2 3">
    <name type="scientific">Frankliniella occidentalis</name>
    <name type="common">Western flower thrips</name>
    <name type="synonym">Euthrips occidentalis</name>
    <dbReference type="NCBI Taxonomy" id="133901"/>
    <lineage>
        <taxon>Eukaryota</taxon>
        <taxon>Metazoa</taxon>
        <taxon>Ecdysozoa</taxon>
        <taxon>Arthropoda</taxon>
        <taxon>Hexapoda</taxon>
        <taxon>Insecta</taxon>
        <taxon>Pterygota</taxon>
        <taxon>Neoptera</taxon>
        <taxon>Paraneoptera</taxon>
        <taxon>Thysanoptera</taxon>
        <taxon>Terebrantia</taxon>
        <taxon>Thripoidea</taxon>
        <taxon>Thripidae</taxon>
        <taxon>Frankliniella</taxon>
    </lineage>
</organism>
<dbReference type="AlphaFoldDB" id="A0A9C6U2B9"/>
<sequence length="304" mass="35190">MATVFGRKKQSDSVERAVKELEAIQEQHVERTSGGDPASRVDEPDPLPEKVNPEPRTVDPPPVVTIQDESCLSVDMECPSVTPPAVVTIEDEDHSLSTDEEVIILEYCSDGTEDVHELVEPLSPPYDEARTEDVHELAEPLSPPYDEARRREELRLEFETLPEHMVWTNKDKEEFEAECKAIMQFAQSKAGQIHMHIICKGIVECKRYQDWTNGLIFTEDETMGPFTNFEKLSFEFYLFLSTFLEKFKYKYCDNRKFIYGVLMPQLIIEGFIRMRESKGIQFSKKEAEERLKYTTNRFKRNGDS</sequence>
<proteinExistence type="predicted"/>
<dbReference type="KEGG" id="foc:113216324"/>
<evidence type="ECO:0000313" key="2">
    <source>
        <dbReference type="Proteomes" id="UP000504606"/>
    </source>
</evidence>
<name>A0A9C6U2B9_FRAOC</name>
<gene>
    <name evidence="3" type="primary">LOC113216324</name>
</gene>
<accession>A0A9C6U2B9</accession>
<feature type="compositionally biased region" description="Basic and acidic residues" evidence="1">
    <location>
        <begin position="24"/>
        <end position="57"/>
    </location>
</feature>
<reference evidence="3" key="1">
    <citation type="submission" date="2025-08" db="UniProtKB">
        <authorList>
            <consortium name="RefSeq"/>
        </authorList>
    </citation>
    <scope>IDENTIFICATION</scope>
    <source>
        <tissue evidence="3">Whole organism</tissue>
    </source>
</reference>
<keyword evidence="2" id="KW-1185">Reference proteome</keyword>
<protein>
    <submittedName>
        <fullName evidence="3">Uncharacterized protein LOC113216324</fullName>
    </submittedName>
</protein>
<dbReference type="RefSeq" id="XP_052126195.1">
    <property type="nucleotide sequence ID" value="XM_052270235.1"/>
</dbReference>
<feature type="region of interest" description="Disordered" evidence="1">
    <location>
        <begin position="24"/>
        <end position="63"/>
    </location>
</feature>
<evidence type="ECO:0000313" key="3">
    <source>
        <dbReference type="RefSeq" id="XP_052126195.1"/>
    </source>
</evidence>